<dbReference type="InterPro" id="IPR036390">
    <property type="entry name" value="WH_DNA-bd_sf"/>
</dbReference>
<comment type="similarity">
    <text evidence="4">Belongs to the HSF family.</text>
</comment>
<dbReference type="InParanoid" id="A0A1E7FLF1"/>
<dbReference type="InterPro" id="IPR000232">
    <property type="entry name" value="HSF_DNA-bd"/>
</dbReference>
<dbReference type="Gene3D" id="1.10.10.10">
    <property type="entry name" value="Winged helix-like DNA-binding domain superfamily/Winged helix DNA-binding domain"/>
    <property type="match status" value="1"/>
</dbReference>
<dbReference type="GO" id="GO:0043565">
    <property type="term" value="F:sequence-specific DNA binding"/>
    <property type="evidence" value="ECO:0007669"/>
    <property type="project" value="InterPro"/>
</dbReference>
<accession>A0A1E7FLF1</accession>
<dbReference type="KEGG" id="fcy:FRACYDRAFT_165142"/>
<comment type="subcellular location">
    <subcellularLocation>
        <location evidence="1">Nucleus</location>
    </subcellularLocation>
</comment>
<proteinExistence type="inferred from homology"/>
<dbReference type="EMBL" id="KV784356">
    <property type="protein sequence ID" value="OEU18976.1"/>
    <property type="molecule type" value="Genomic_DNA"/>
</dbReference>
<organism evidence="6 7">
    <name type="scientific">Fragilariopsis cylindrus CCMP1102</name>
    <dbReference type="NCBI Taxonomy" id="635003"/>
    <lineage>
        <taxon>Eukaryota</taxon>
        <taxon>Sar</taxon>
        <taxon>Stramenopiles</taxon>
        <taxon>Ochrophyta</taxon>
        <taxon>Bacillariophyta</taxon>
        <taxon>Bacillariophyceae</taxon>
        <taxon>Bacillariophycidae</taxon>
        <taxon>Bacillariales</taxon>
        <taxon>Bacillariaceae</taxon>
        <taxon>Fragilariopsis</taxon>
    </lineage>
</organism>
<dbReference type="PANTHER" id="PTHR10015">
    <property type="entry name" value="HEAT SHOCK TRANSCRIPTION FACTOR"/>
    <property type="match status" value="1"/>
</dbReference>
<dbReference type="SMART" id="SM00415">
    <property type="entry name" value="HSF"/>
    <property type="match status" value="1"/>
</dbReference>
<dbReference type="PANTHER" id="PTHR10015:SF206">
    <property type="entry name" value="HSF-TYPE DNA-BINDING DOMAIN-CONTAINING PROTEIN"/>
    <property type="match status" value="1"/>
</dbReference>
<name>A0A1E7FLF1_9STRA</name>
<keyword evidence="3" id="KW-0539">Nucleus</keyword>
<feature type="non-terminal residue" evidence="6">
    <location>
        <position position="90"/>
    </location>
</feature>
<sequence>MEILADSSLSDIVSWLPHGLSFVIIRPDLFCEQVLPKYLPPADSRGSTKYPSFTRKLNRWGFRQATRGADTGAFHHQFFRRDEPEFCTKM</sequence>
<dbReference type="InterPro" id="IPR036388">
    <property type="entry name" value="WH-like_DNA-bd_sf"/>
</dbReference>
<evidence type="ECO:0000256" key="4">
    <source>
        <dbReference type="RuleBase" id="RU004020"/>
    </source>
</evidence>
<protein>
    <recommendedName>
        <fullName evidence="5">HSF-type DNA-binding domain-containing protein</fullName>
    </recommendedName>
</protein>
<keyword evidence="7" id="KW-1185">Reference proteome</keyword>
<keyword evidence="2" id="KW-0238">DNA-binding</keyword>
<evidence type="ECO:0000256" key="2">
    <source>
        <dbReference type="ARBA" id="ARBA00023125"/>
    </source>
</evidence>
<evidence type="ECO:0000259" key="5">
    <source>
        <dbReference type="SMART" id="SM00415"/>
    </source>
</evidence>
<dbReference type="GO" id="GO:0003700">
    <property type="term" value="F:DNA-binding transcription factor activity"/>
    <property type="evidence" value="ECO:0007669"/>
    <property type="project" value="InterPro"/>
</dbReference>
<evidence type="ECO:0000313" key="7">
    <source>
        <dbReference type="Proteomes" id="UP000095751"/>
    </source>
</evidence>
<gene>
    <name evidence="6" type="ORF">FRACYDRAFT_165142</name>
</gene>
<dbReference type="AlphaFoldDB" id="A0A1E7FLF1"/>
<dbReference type="SUPFAM" id="SSF46785">
    <property type="entry name" value="Winged helix' DNA-binding domain"/>
    <property type="match status" value="1"/>
</dbReference>
<dbReference type="Pfam" id="PF00447">
    <property type="entry name" value="HSF_DNA-bind"/>
    <property type="match status" value="1"/>
</dbReference>
<evidence type="ECO:0000313" key="6">
    <source>
        <dbReference type="EMBL" id="OEU18976.1"/>
    </source>
</evidence>
<evidence type="ECO:0000256" key="1">
    <source>
        <dbReference type="ARBA" id="ARBA00004123"/>
    </source>
</evidence>
<dbReference type="GO" id="GO:0005634">
    <property type="term" value="C:nucleus"/>
    <property type="evidence" value="ECO:0007669"/>
    <property type="project" value="UniProtKB-SubCell"/>
</dbReference>
<feature type="domain" description="HSF-type DNA-binding" evidence="5">
    <location>
        <begin position="2"/>
        <end position="90"/>
    </location>
</feature>
<dbReference type="Proteomes" id="UP000095751">
    <property type="component" value="Unassembled WGS sequence"/>
</dbReference>
<reference evidence="6 7" key="1">
    <citation type="submission" date="2016-09" db="EMBL/GenBank/DDBJ databases">
        <title>Extensive genetic diversity and differential bi-allelic expression allows diatom success in the polar Southern Ocean.</title>
        <authorList>
            <consortium name="DOE Joint Genome Institute"/>
            <person name="Mock T."/>
            <person name="Otillar R.P."/>
            <person name="Strauss J."/>
            <person name="Dupont C."/>
            <person name="Frickenhaus S."/>
            <person name="Maumus F."/>
            <person name="Mcmullan M."/>
            <person name="Sanges R."/>
            <person name="Schmutz J."/>
            <person name="Toseland A."/>
            <person name="Valas R."/>
            <person name="Veluchamy A."/>
            <person name="Ward B.J."/>
            <person name="Allen A."/>
            <person name="Barry K."/>
            <person name="Falciatore A."/>
            <person name="Ferrante M."/>
            <person name="Fortunato A.E."/>
            <person name="Gloeckner G."/>
            <person name="Gruber A."/>
            <person name="Hipkin R."/>
            <person name="Janech M."/>
            <person name="Kroth P."/>
            <person name="Leese F."/>
            <person name="Lindquist E."/>
            <person name="Lyon B.R."/>
            <person name="Martin J."/>
            <person name="Mayer C."/>
            <person name="Parker M."/>
            <person name="Quesneville H."/>
            <person name="Raymond J."/>
            <person name="Uhlig C."/>
            <person name="Valentin K.U."/>
            <person name="Worden A.Z."/>
            <person name="Armbrust E.V."/>
            <person name="Bowler C."/>
            <person name="Green B."/>
            <person name="Moulton V."/>
            <person name="Van Oosterhout C."/>
            <person name="Grigoriev I."/>
        </authorList>
    </citation>
    <scope>NUCLEOTIDE SEQUENCE [LARGE SCALE GENOMIC DNA]</scope>
    <source>
        <strain evidence="6 7">CCMP1102</strain>
    </source>
</reference>
<evidence type="ECO:0000256" key="3">
    <source>
        <dbReference type="ARBA" id="ARBA00023242"/>
    </source>
</evidence>
<dbReference type="OrthoDB" id="47699at2759"/>